<keyword evidence="1" id="KW-0812">Transmembrane</keyword>
<feature type="transmembrane region" description="Helical" evidence="1">
    <location>
        <begin position="12"/>
        <end position="32"/>
    </location>
</feature>
<dbReference type="EMBL" id="AUPL01002360">
    <property type="protein sequence ID" value="ESL09914.1"/>
    <property type="molecule type" value="Genomic_DNA"/>
</dbReference>
<dbReference type="OrthoDB" id="244191at2759"/>
<feature type="transmembrane region" description="Helical" evidence="1">
    <location>
        <begin position="118"/>
        <end position="140"/>
    </location>
</feature>
<proteinExistence type="predicted"/>
<dbReference type="AlphaFoldDB" id="A0A061J4W0"/>
<sequence>MQPMCPSLEDNVLALLIAACTLVSYLSSLRWWRLVPHLFYPEESKLEKQIARLREEAERFNTTDQLHIHGKITRNVQLLMKRLALTRKQRGSLHLSRKTDKTGSNAHRMSFLKHCCAILNYSLPTIIGLLISFGFMIPVLCMYGNRRAVVVVSHSFSHCWPSPMKWVDRVAMTVLLGPLLWSPTSPSDVPDDAVEGSSGECLLARGNNLSVSSSALSDIRGMDAAMMAVTNMEESELNNLGLVSWFLVCYIAVRLSHRVFSHC</sequence>
<evidence type="ECO:0000313" key="3">
    <source>
        <dbReference type="Proteomes" id="UP000031737"/>
    </source>
</evidence>
<dbReference type="VEuPathDB" id="TriTrypDB:TRSC58_02360"/>
<evidence type="ECO:0000313" key="2">
    <source>
        <dbReference type="EMBL" id="ESL09914.1"/>
    </source>
</evidence>
<reference evidence="2 3" key="1">
    <citation type="submission" date="2013-07" db="EMBL/GenBank/DDBJ databases">
        <authorList>
            <person name="Stoco P.H."/>
            <person name="Wagner G."/>
            <person name="Gerber A."/>
            <person name="Zaha A."/>
            <person name="Thompson C."/>
            <person name="Bartholomeu D.C."/>
            <person name="Luckemeyer D.D."/>
            <person name="Bahia D."/>
            <person name="Loreto E."/>
            <person name="Prestes E.B."/>
            <person name="Lima F.M."/>
            <person name="Rodrigues-Luiz G."/>
            <person name="Vallejo G.A."/>
            <person name="Filho J.F."/>
            <person name="Monteiro K.M."/>
            <person name="Tyler K.M."/>
            <person name="de Almeida L.G."/>
            <person name="Ortiz M.F."/>
            <person name="Siervo M.A."/>
            <person name="de Moraes M.H."/>
            <person name="Cunha O.L."/>
            <person name="Mendonca-Neto R."/>
            <person name="Silva R."/>
            <person name="Teixeira S.M."/>
            <person name="Murta S.M."/>
            <person name="Sincero T.C."/>
            <person name="Mendes T.A."/>
            <person name="Urmenyi T.P."/>
            <person name="Silva V.G."/>
            <person name="da Rocha W.D."/>
            <person name="Andersson B."/>
            <person name="Romanha A.J."/>
            <person name="Steindel M."/>
            <person name="de Vasconcelos A.T."/>
            <person name="Grisard E.C."/>
        </authorList>
    </citation>
    <scope>NUCLEOTIDE SEQUENCE [LARGE SCALE GENOMIC DNA]</scope>
    <source>
        <strain evidence="2 3">SC58</strain>
    </source>
</reference>
<name>A0A061J4W0_TRYRA</name>
<evidence type="ECO:0000256" key="1">
    <source>
        <dbReference type="SAM" id="Phobius"/>
    </source>
</evidence>
<protein>
    <submittedName>
        <fullName evidence="2">Uncharacterized protein</fullName>
    </submittedName>
</protein>
<keyword evidence="3" id="KW-1185">Reference proteome</keyword>
<keyword evidence="1" id="KW-0472">Membrane</keyword>
<gene>
    <name evidence="2" type="ORF">TRSC58_02360</name>
</gene>
<comment type="caution">
    <text evidence="2">The sequence shown here is derived from an EMBL/GenBank/DDBJ whole genome shotgun (WGS) entry which is preliminary data.</text>
</comment>
<organism evidence="2 3">
    <name type="scientific">Trypanosoma rangeli SC58</name>
    <dbReference type="NCBI Taxonomy" id="429131"/>
    <lineage>
        <taxon>Eukaryota</taxon>
        <taxon>Discoba</taxon>
        <taxon>Euglenozoa</taxon>
        <taxon>Kinetoplastea</taxon>
        <taxon>Metakinetoplastina</taxon>
        <taxon>Trypanosomatida</taxon>
        <taxon>Trypanosomatidae</taxon>
        <taxon>Trypanosoma</taxon>
        <taxon>Herpetosoma</taxon>
    </lineage>
</organism>
<accession>A0A061J4W0</accession>
<keyword evidence="1" id="KW-1133">Transmembrane helix</keyword>
<dbReference type="Proteomes" id="UP000031737">
    <property type="component" value="Unassembled WGS sequence"/>
</dbReference>